<gene>
    <name evidence="1" type="ORF">ACFOOI_06310</name>
</gene>
<protein>
    <recommendedName>
        <fullName evidence="3">AlgX/AlgJ SGNH hydrolase-like domain-containing protein</fullName>
    </recommendedName>
</protein>
<keyword evidence="2" id="KW-1185">Reference proteome</keyword>
<dbReference type="Proteomes" id="UP001595616">
    <property type="component" value="Unassembled WGS sequence"/>
</dbReference>
<reference evidence="2" key="1">
    <citation type="journal article" date="2019" name="Int. J. Syst. Evol. Microbiol.">
        <title>The Global Catalogue of Microorganisms (GCM) 10K type strain sequencing project: providing services to taxonomists for standard genome sequencing and annotation.</title>
        <authorList>
            <consortium name="The Broad Institute Genomics Platform"/>
            <consortium name="The Broad Institute Genome Sequencing Center for Infectious Disease"/>
            <person name="Wu L."/>
            <person name="Ma J."/>
        </authorList>
    </citation>
    <scope>NUCLEOTIDE SEQUENCE [LARGE SCALE GENOMIC DNA]</scope>
    <source>
        <strain evidence="2">CECT 7956</strain>
    </source>
</reference>
<dbReference type="PROSITE" id="PS51257">
    <property type="entry name" value="PROKAR_LIPOPROTEIN"/>
    <property type="match status" value="1"/>
</dbReference>
<dbReference type="RefSeq" id="WP_379836238.1">
    <property type="nucleotide sequence ID" value="NZ_JBHRYQ010000001.1"/>
</dbReference>
<evidence type="ECO:0000313" key="2">
    <source>
        <dbReference type="Proteomes" id="UP001595616"/>
    </source>
</evidence>
<sequence length="329" mass="38144">MNQIIKYIVIVFFAVLWFLGCSKDASKYLFDKKILKDDYRYGDLYRLSNLRKFRVPVDVCEQKEITDKKPIHLFLAGDSFTEEGRISNENFVSKSYTRGFVAQPNQALELDKQTQNVLIVETVERHLRERFAQPWRGWDTLHVPNVDVPLVDEVMNYDMPYNAELEETIFFGSDFMLFFKEIKAWINLNVFNKTDEKVRLSADGQHLLYYLDVDPGISSGFVPVSDGEIDTLVQHANQTYAYYKSLGFDEVYLSVIPNKSSILGRDLGVYNDLIKRVENHPNLQFPIISIISEFEKGGASVYDVGDTHWNCKGKYIWLDKVNGLLRNLK</sequence>
<dbReference type="EMBL" id="JBHRYQ010000001">
    <property type="protein sequence ID" value="MFC3810259.1"/>
    <property type="molecule type" value="Genomic_DNA"/>
</dbReference>
<organism evidence="1 2">
    <name type="scientific">Lacihabitans lacunae</name>
    <dbReference type="NCBI Taxonomy" id="1028214"/>
    <lineage>
        <taxon>Bacteria</taxon>
        <taxon>Pseudomonadati</taxon>
        <taxon>Bacteroidota</taxon>
        <taxon>Cytophagia</taxon>
        <taxon>Cytophagales</taxon>
        <taxon>Leadbetterellaceae</taxon>
        <taxon>Lacihabitans</taxon>
    </lineage>
</organism>
<accession>A0ABV7YUL9</accession>
<comment type="caution">
    <text evidence="1">The sequence shown here is derived from an EMBL/GenBank/DDBJ whole genome shotgun (WGS) entry which is preliminary data.</text>
</comment>
<proteinExistence type="predicted"/>
<evidence type="ECO:0000313" key="1">
    <source>
        <dbReference type="EMBL" id="MFC3810259.1"/>
    </source>
</evidence>
<name>A0ABV7YUL9_9BACT</name>
<evidence type="ECO:0008006" key="3">
    <source>
        <dbReference type="Google" id="ProtNLM"/>
    </source>
</evidence>